<evidence type="ECO:0000313" key="3">
    <source>
        <dbReference type="Proteomes" id="UP000585507"/>
    </source>
</evidence>
<dbReference type="AlphaFoldDB" id="A0A7W8U8T9"/>
<evidence type="ECO:0008006" key="4">
    <source>
        <dbReference type="Google" id="ProtNLM"/>
    </source>
</evidence>
<gene>
    <name evidence="2" type="ORF">GGD55_000211</name>
</gene>
<keyword evidence="3" id="KW-1185">Reference proteome</keyword>
<evidence type="ECO:0000256" key="1">
    <source>
        <dbReference type="SAM" id="SignalP"/>
    </source>
</evidence>
<dbReference type="EMBL" id="JACHBK010000001">
    <property type="protein sequence ID" value="MBB5533550.1"/>
    <property type="molecule type" value="Genomic_DNA"/>
</dbReference>
<dbReference type="Proteomes" id="UP000585507">
    <property type="component" value="Unassembled WGS sequence"/>
</dbReference>
<comment type="caution">
    <text evidence="2">The sequence shown here is derived from an EMBL/GenBank/DDBJ whole genome shotgun (WGS) entry which is preliminary data.</text>
</comment>
<organism evidence="2 3">
    <name type="scientific">Rhizobium giardinii</name>
    <dbReference type="NCBI Taxonomy" id="56731"/>
    <lineage>
        <taxon>Bacteria</taxon>
        <taxon>Pseudomonadati</taxon>
        <taxon>Pseudomonadota</taxon>
        <taxon>Alphaproteobacteria</taxon>
        <taxon>Hyphomicrobiales</taxon>
        <taxon>Rhizobiaceae</taxon>
        <taxon>Rhizobium/Agrobacterium group</taxon>
        <taxon>Rhizobium</taxon>
    </lineage>
</organism>
<dbReference type="InterPro" id="IPR011044">
    <property type="entry name" value="Quino_amine_DH_bsu"/>
</dbReference>
<dbReference type="SUPFAM" id="SSF50969">
    <property type="entry name" value="YVTN repeat-like/Quinoprotein amine dehydrogenase"/>
    <property type="match status" value="1"/>
</dbReference>
<proteinExistence type="predicted"/>
<reference evidence="2 3" key="1">
    <citation type="submission" date="2020-08" db="EMBL/GenBank/DDBJ databases">
        <title>Genomic Encyclopedia of Type Strains, Phase IV (KMG-V): Genome sequencing to study the core and pangenomes of soil and plant-associated prokaryotes.</title>
        <authorList>
            <person name="Whitman W."/>
        </authorList>
    </citation>
    <scope>NUCLEOTIDE SEQUENCE [LARGE SCALE GENOMIC DNA]</scope>
    <source>
        <strain evidence="2 3">SEMIA 4084</strain>
    </source>
</reference>
<keyword evidence="1" id="KW-0732">Signal</keyword>
<evidence type="ECO:0000313" key="2">
    <source>
        <dbReference type="EMBL" id="MBB5533550.1"/>
    </source>
</evidence>
<name>A0A7W8U8T9_9HYPH</name>
<dbReference type="RefSeq" id="WP_018323855.1">
    <property type="nucleotide sequence ID" value="NZ_JACHBK010000001.1"/>
</dbReference>
<protein>
    <recommendedName>
        <fullName evidence="4">DUF1513 domain-containing protein</fullName>
    </recommendedName>
</protein>
<dbReference type="PROSITE" id="PS51318">
    <property type="entry name" value="TAT"/>
    <property type="match status" value="1"/>
</dbReference>
<sequence length="367" mass="39561">MNFIQRQSRNLIGRRTFLTMAGASWAVTLAPSAAFALSRAEAVYASAFMAHDGSYGIATLTEEGDILERVPLPARAHGMTYSPVSNRAVAFARRPGTYALIFAPDNSQGPIVVTSVEGRHFYGHGCFSADGRRLYATENDFSGNRGMIGIYDGTNDFARIGEFPSFGIGPHDMTLSADGRMLVVANGGIETHPDFGRTKLNLDHMEPSLALVDTRTGALIERHAMPDHLRQLSTRHVDIDADGRIWFACQYEGARNDLPPLAGSFSRGEDIRFLELPEETTVALANYVGAIAVNRRDGLVGLTSPKGGTAVTVDAKTGKVVRQDSLADAAGIAPAPHGFVASSYSGQFGEAHSKVAWDQHIVRVRKL</sequence>
<dbReference type="Gene3D" id="2.130.10.10">
    <property type="entry name" value="YVTN repeat-like/Quinoprotein amine dehydrogenase"/>
    <property type="match status" value="1"/>
</dbReference>
<dbReference type="Pfam" id="PF07433">
    <property type="entry name" value="DUF1513"/>
    <property type="match status" value="1"/>
</dbReference>
<accession>A0A7W8U8T9</accession>
<dbReference type="InterPro" id="IPR006311">
    <property type="entry name" value="TAT_signal"/>
</dbReference>
<feature type="signal peptide" evidence="1">
    <location>
        <begin position="1"/>
        <end position="36"/>
    </location>
</feature>
<dbReference type="InterPro" id="IPR015943">
    <property type="entry name" value="WD40/YVTN_repeat-like_dom_sf"/>
</dbReference>
<feature type="chain" id="PRO_5030541766" description="DUF1513 domain-containing protein" evidence="1">
    <location>
        <begin position="37"/>
        <end position="367"/>
    </location>
</feature>
<dbReference type="InterPro" id="IPR008311">
    <property type="entry name" value="UCP028101"/>
</dbReference>
<dbReference type="PIRSF" id="PIRSF028101">
    <property type="entry name" value="UCP028101"/>
    <property type="match status" value="1"/>
</dbReference>